<dbReference type="Proteomes" id="UP000008630">
    <property type="component" value="Chromosome"/>
</dbReference>
<sequence>MAATDLNNMDSDLHIFNNLFTEYQGRFVRFASTYVADRMAAEDIVMEAMVYYWENRKRLAADIVPSVYILTSVKNKCLNYLRDAQCRKDLSRQMQEHEEWKLNLKISTLEACSPEELLSKEMQELVAKALNKLPEKTRQVFIMRRFKEMSFKEIAVQTGMSVRGVEYHLDIATASLKKSLKDYLPLLVYLLSFNN</sequence>
<dbReference type="GO" id="GO:0003677">
    <property type="term" value="F:DNA binding"/>
    <property type="evidence" value="ECO:0007669"/>
    <property type="project" value="InterPro"/>
</dbReference>
<reference key="1">
    <citation type="submission" date="2010-11" db="EMBL/GenBank/DDBJ databases">
        <title>The complete genome of Bacteroides helcogenes P 36-108.</title>
        <authorList>
            <consortium name="US DOE Joint Genome Institute (JGI-PGF)"/>
            <person name="Lucas S."/>
            <person name="Copeland A."/>
            <person name="Lapidus A."/>
            <person name="Bruce D."/>
            <person name="Goodwin L."/>
            <person name="Pitluck S."/>
            <person name="Kyrpides N."/>
            <person name="Mavromatis K."/>
            <person name="Ivanova N."/>
            <person name="Zeytun A."/>
            <person name="Brettin T."/>
            <person name="Detter J.C."/>
            <person name="Tapia R."/>
            <person name="Han C."/>
            <person name="Land M."/>
            <person name="Hauser L."/>
            <person name="Markowitz V."/>
            <person name="Cheng J.-F."/>
            <person name="Hugenholtz P."/>
            <person name="Woyke T."/>
            <person name="Wu D."/>
            <person name="Gronow S."/>
            <person name="Wellnitz S."/>
            <person name="Brambilla E."/>
            <person name="Klenk H.-P."/>
            <person name="Eisen J.A."/>
        </authorList>
    </citation>
    <scope>NUCLEOTIDE SEQUENCE</scope>
    <source>
        <strain>P 36-108</strain>
    </source>
</reference>
<evidence type="ECO:0000256" key="4">
    <source>
        <dbReference type="ARBA" id="ARBA00023163"/>
    </source>
</evidence>
<evidence type="ECO:0000256" key="1">
    <source>
        <dbReference type="ARBA" id="ARBA00010641"/>
    </source>
</evidence>
<evidence type="ECO:0000313" key="8">
    <source>
        <dbReference type="Proteomes" id="UP000008630"/>
    </source>
</evidence>
<dbReference type="eggNOG" id="COG1595">
    <property type="taxonomic scope" value="Bacteria"/>
</dbReference>
<keyword evidence="8" id="KW-1185">Reference proteome</keyword>
<dbReference type="Pfam" id="PF08281">
    <property type="entry name" value="Sigma70_r4_2"/>
    <property type="match status" value="1"/>
</dbReference>
<dbReference type="GO" id="GO:0006352">
    <property type="term" value="P:DNA-templated transcription initiation"/>
    <property type="evidence" value="ECO:0007669"/>
    <property type="project" value="InterPro"/>
</dbReference>
<dbReference type="NCBIfam" id="TIGR02985">
    <property type="entry name" value="Sig70_bacteroi1"/>
    <property type="match status" value="1"/>
</dbReference>
<evidence type="ECO:0000256" key="3">
    <source>
        <dbReference type="ARBA" id="ARBA00023082"/>
    </source>
</evidence>
<keyword evidence="2" id="KW-0805">Transcription regulation</keyword>
<dbReference type="InterPro" id="IPR039425">
    <property type="entry name" value="RNA_pol_sigma-70-like"/>
</dbReference>
<dbReference type="STRING" id="693979.Bache_2931"/>
<dbReference type="PANTHER" id="PTHR43133:SF46">
    <property type="entry name" value="RNA POLYMERASE SIGMA-70 FACTOR ECF SUBFAMILY"/>
    <property type="match status" value="1"/>
</dbReference>
<dbReference type="InterPro" id="IPR014327">
    <property type="entry name" value="RNA_pol_sigma70_bacteroid"/>
</dbReference>
<dbReference type="SUPFAM" id="SSF88659">
    <property type="entry name" value="Sigma3 and sigma4 domains of RNA polymerase sigma factors"/>
    <property type="match status" value="1"/>
</dbReference>
<feature type="domain" description="RNA polymerase sigma-70 region 2" evidence="5">
    <location>
        <begin position="19"/>
        <end position="85"/>
    </location>
</feature>
<proteinExistence type="inferred from homology"/>
<dbReference type="InterPro" id="IPR036388">
    <property type="entry name" value="WH-like_DNA-bd_sf"/>
</dbReference>
<dbReference type="SUPFAM" id="SSF88946">
    <property type="entry name" value="Sigma2 domain of RNA polymerase sigma factors"/>
    <property type="match status" value="1"/>
</dbReference>
<accession>E6SPA9</accession>
<dbReference type="InterPro" id="IPR013325">
    <property type="entry name" value="RNA_pol_sigma_r2"/>
</dbReference>
<protein>
    <submittedName>
        <fullName evidence="7">RNA polymerase, sigma-24 subunit, ECF subfamily</fullName>
    </submittedName>
</protein>
<keyword evidence="4" id="KW-0804">Transcription</keyword>
<dbReference type="EMBL" id="CP002352">
    <property type="protein sequence ID" value="ADV44866.1"/>
    <property type="molecule type" value="Genomic_DNA"/>
</dbReference>
<evidence type="ECO:0000259" key="6">
    <source>
        <dbReference type="Pfam" id="PF08281"/>
    </source>
</evidence>
<evidence type="ECO:0000259" key="5">
    <source>
        <dbReference type="Pfam" id="PF04542"/>
    </source>
</evidence>
<name>E6SPA9_BACT6</name>
<dbReference type="PANTHER" id="PTHR43133">
    <property type="entry name" value="RNA POLYMERASE ECF-TYPE SIGMA FACTO"/>
    <property type="match status" value="1"/>
</dbReference>
<dbReference type="CDD" id="cd06171">
    <property type="entry name" value="Sigma70_r4"/>
    <property type="match status" value="1"/>
</dbReference>
<dbReference type="Gene3D" id="1.10.1740.10">
    <property type="match status" value="1"/>
</dbReference>
<evidence type="ECO:0000256" key="2">
    <source>
        <dbReference type="ARBA" id="ARBA00023015"/>
    </source>
</evidence>
<dbReference type="InterPro" id="IPR013249">
    <property type="entry name" value="RNA_pol_sigma70_r4_t2"/>
</dbReference>
<dbReference type="AlphaFoldDB" id="E6SPA9"/>
<reference evidence="7 8" key="2">
    <citation type="journal article" date="2011" name="Stand. Genomic Sci.">
        <title>Complete genome sequence of Bacteroides helcogenes type strain (P 36-108).</title>
        <authorList>
            <person name="Pati A."/>
            <person name="Gronow S."/>
            <person name="Zeytun A."/>
            <person name="Lapidus A."/>
            <person name="Nolan M."/>
            <person name="Hammon N."/>
            <person name="Deshpande S."/>
            <person name="Cheng J.F."/>
            <person name="Tapia R."/>
            <person name="Han C."/>
            <person name="Goodwin L."/>
            <person name="Pitluck S."/>
            <person name="Liolios K."/>
            <person name="Pagani I."/>
            <person name="Ivanova N."/>
            <person name="Mavromatis K."/>
            <person name="Chen A."/>
            <person name="Palaniappan K."/>
            <person name="Land M."/>
            <person name="Hauser L."/>
            <person name="Chang Y.J."/>
            <person name="Jeffries C.D."/>
            <person name="Detter J.C."/>
            <person name="Brambilla E."/>
            <person name="Rohde M."/>
            <person name="Goker M."/>
            <person name="Woyke T."/>
            <person name="Bristow J."/>
            <person name="Eisen J.A."/>
            <person name="Markowitz V."/>
            <person name="Hugenholtz P."/>
            <person name="Kyrpides N.C."/>
            <person name="Klenk H.P."/>
            <person name="Lucas S."/>
        </authorList>
    </citation>
    <scope>NUCLEOTIDE SEQUENCE [LARGE SCALE GENOMIC DNA]</scope>
    <source>
        <strain evidence="8">ATCC 35417 / DSM 20613 / JCM 6297 / CCUG 15421 / P 36-108</strain>
    </source>
</reference>
<organism evidence="7 8">
    <name type="scientific">Bacteroides helcogenes (strain ATCC 35417 / DSM 20613 / JCM 6297 / CCUG 15421 / P 36-108)</name>
    <dbReference type="NCBI Taxonomy" id="693979"/>
    <lineage>
        <taxon>Bacteria</taxon>
        <taxon>Pseudomonadati</taxon>
        <taxon>Bacteroidota</taxon>
        <taxon>Bacteroidia</taxon>
        <taxon>Bacteroidales</taxon>
        <taxon>Bacteroidaceae</taxon>
        <taxon>Bacteroides</taxon>
    </lineage>
</organism>
<dbReference type="HOGENOM" id="CLU_047691_4_0_10"/>
<gene>
    <name evidence="7" type="ordered locus">Bache_2931</name>
</gene>
<comment type="similarity">
    <text evidence="1">Belongs to the sigma-70 factor family. ECF subfamily.</text>
</comment>
<dbReference type="Pfam" id="PF04542">
    <property type="entry name" value="Sigma70_r2"/>
    <property type="match status" value="1"/>
</dbReference>
<dbReference type="GO" id="GO:0016987">
    <property type="term" value="F:sigma factor activity"/>
    <property type="evidence" value="ECO:0007669"/>
    <property type="project" value="UniProtKB-KW"/>
</dbReference>
<keyword evidence="3" id="KW-0731">Sigma factor</keyword>
<feature type="domain" description="RNA polymerase sigma factor 70 region 4 type 2" evidence="6">
    <location>
        <begin position="124"/>
        <end position="169"/>
    </location>
</feature>
<evidence type="ECO:0000313" key="7">
    <source>
        <dbReference type="EMBL" id="ADV44866.1"/>
    </source>
</evidence>
<dbReference type="NCBIfam" id="TIGR02937">
    <property type="entry name" value="sigma70-ECF"/>
    <property type="match status" value="1"/>
</dbReference>
<dbReference type="InterPro" id="IPR007627">
    <property type="entry name" value="RNA_pol_sigma70_r2"/>
</dbReference>
<dbReference type="KEGG" id="bhl:Bache_2931"/>
<dbReference type="Gene3D" id="1.10.10.10">
    <property type="entry name" value="Winged helix-like DNA-binding domain superfamily/Winged helix DNA-binding domain"/>
    <property type="match status" value="1"/>
</dbReference>
<dbReference type="InterPro" id="IPR013324">
    <property type="entry name" value="RNA_pol_sigma_r3/r4-like"/>
</dbReference>
<dbReference type="InterPro" id="IPR014284">
    <property type="entry name" value="RNA_pol_sigma-70_dom"/>
</dbReference>